<evidence type="ECO:0000313" key="4">
    <source>
        <dbReference type="Proteomes" id="UP001338125"/>
    </source>
</evidence>
<dbReference type="InterPro" id="IPR036047">
    <property type="entry name" value="F-box-like_dom_sf"/>
</dbReference>
<dbReference type="CDD" id="cd09917">
    <property type="entry name" value="F-box_SF"/>
    <property type="match status" value="1"/>
</dbReference>
<dbReference type="Pfam" id="PF12937">
    <property type="entry name" value="F-box-like"/>
    <property type="match status" value="1"/>
</dbReference>
<gene>
    <name evidence="3" type="ORF">PT974_05373</name>
</gene>
<proteinExistence type="predicted"/>
<organism evidence="3 4">
    <name type="scientific">Cladobotryum mycophilum</name>
    <dbReference type="NCBI Taxonomy" id="491253"/>
    <lineage>
        <taxon>Eukaryota</taxon>
        <taxon>Fungi</taxon>
        <taxon>Dikarya</taxon>
        <taxon>Ascomycota</taxon>
        <taxon>Pezizomycotina</taxon>
        <taxon>Sordariomycetes</taxon>
        <taxon>Hypocreomycetidae</taxon>
        <taxon>Hypocreales</taxon>
        <taxon>Hypocreaceae</taxon>
        <taxon>Cladobotryum</taxon>
    </lineage>
</organism>
<dbReference type="InterPro" id="IPR001810">
    <property type="entry name" value="F-box_dom"/>
</dbReference>
<evidence type="ECO:0000313" key="3">
    <source>
        <dbReference type="EMBL" id="KAK5991977.1"/>
    </source>
</evidence>
<dbReference type="SUPFAM" id="SSF81383">
    <property type="entry name" value="F-box domain"/>
    <property type="match status" value="1"/>
</dbReference>
<keyword evidence="4" id="KW-1185">Reference proteome</keyword>
<dbReference type="PROSITE" id="PS50181">
    <property type="entry name" value="FBOX"/>
    <property type="match status" value="1"/>
</dbReference>
<evidence type="ECO:0000256" key="1">
    <source>
        <dbReference type="SAM" id="MobiDB-lite"/>
    </source>
</evidence>
<protein>
    <recommendedName>
        <fullName evidence="2">F-box domain-containing protein</fullName>
    </recommendedName>
</protein>
<reference evidence="3 4" key="1">
    <citation type="submission" date="2024-01" db="EMBL/GenBank/DDBJ databases">
        <title>Complete genome of Cladobotryum mycophilum ATHUM6906.</title>
        <authorList>
            <person name="Christinaki A.C."/>
            <person name="Myridakis A.I."/>
            <person name="Kouvelis V.N."/>
        </authorList>
    </citation>
    <scope>NUCLEOTIDE SEQUENCE [LARGE SCALE GENOMIC DNA]</scope>
    <source>
        <strain evidence="3 4">ATHUM6906</strain>
    </source>
</reference>
<comment type="caution">
    <text evidence="3">The sequence shown here is derived from an EMBL/GenBank/DDBJ whole genome shotgun (WGS) entry which is preliminary data.</text>
</comment>
<dbReference type="Gene3D" id="1.20.1280.50">
    <property type="match status" value="1"/>
</dbReference>
<sequence length="638" mass="73354">MSPQSNAENEDAAASATTTLAAASDAMKPSNAPRQQHSQQQQQQQQQQLQQPSTNYQRRESIDSFLANLTAWDLLYIRGQFRDGKVSIDGFAGLSELPPEVFSYIVPHLRLEDVLNCYLVCRSWRETWTQGAVATALCRRFFPGLLELYGGDVPDRHDLFLAATKRYLRRHLMRCSTRAFISWDVGWSSDYFRNRQRPTVELLEDLRQIDFGYSPLTVCYENGKVAWQPGNCYVIVDDLRTRQRQRFSFGIDYISGRPLQLQSITESLVVLASSMPPFSSPHMMDNGQAIQVFHLDLLESKRISLPGKFARCYAQGDTAAFVTKQGHVIAWSWGDKAIELKIDDDELHHRPMGWEKDLGGVPGVLFHPTETDVMYVVWLNWVAPPDPRINTVVVVKYEDGQPIKRFETSLSHPRYQRDPHSRHSCPAMRFTLSCQKMNAYGLYSVGIAQYVLYEEGSMQTESEQKEVEWISIGFNVLTESFVKYEYQSQRRPYPPQVKNFDIRAWDDQLIITWFDEYLIGRQYPYSMQWLDASHIEGEDTGQRSNGIDNLARWQRVDICKYMLEIGFGRRVFADEDFLIITTGQGYLVCSWNQEVDLPGQVASDSSRNPPWPVAGERLEPPRLPSLWDCRTVTSLRAV</sequence>
<feature type="compositionally biased region" description="Low complexity" evidence="1">
    <location>
        <begin position="12"/>
        <end position="26"/>
    </location>
</feature>
<dbReference type="EMBL" id="JAVFKD010000012">
    <property type="protein sequence ID" value="KAK5991977.1"/>
    <property type="molecule type" value="Genomic_DNA"/>
</dbReference>
<dbReference type="Proteomes" id="UP001338125">
    <property type="component" value="Unassembled WGS sequence"/>
</dbReference>
<feature type="domain" description="F-box" evidence="2">
    <location>
        <begin position="91"/>
        <end position="137"/>
    </location>
</feature>
<accession>A0ABR0SIH6</accession>
<feature type="region of interest" description="Disordered" evidence="1">
    <location>
        <begin position="1"/>
        <end position="54"/>
    </location>
</feature>
<evidence type="ECO:0000259" key="2">
    <source>
        <dbReference type="PROSITE" id="PS50181"/>
    </source>
</evidence>
<feature type="compositionally biased region" description="Low complexity" evidence="1">
    <location>
        <begin position="35"/>
        <end position="51"/>
    </location>
</feature>
<name>A0ABR0SIH6_9HYPO</name>